<protein>
    <submittedName>
        <fullName evidence="6">LacI family DNA-binding transcriptional regulator</fullName>
    </submittedName>
</protein>
<evidence type="ECO:0000256" key="2">
    <source>
        <dbReference type="ARBA" id="ARBA00023125"/>
    </source>
</evidence>
<dbReference type="PROSITE" id="PS50943">
    <property type="entry name" value="HTH_CROC1"/>
    <property type="match status" value="1"/>
</dbReference>
<name>A0ABV6UI76_9ACTN</name>
<dbReference type="InterPro" id="IPR046335">
    <property type="entry name" value="LacI/GalR-like_sensor"/>
</dbReference>
<dbReference type="InterPro" id="IPR010982">
    <property type="entry name" value="Lambda_DNA-bd_dom_sf"/>
</dbReference>
<dbReference type="Pfam" id="PF00356">
    <property type="entry name" value="LacI"/>
    <property type="match status" value="1"/>
</dbReference>
<gene>
    <name evidence="6" type="ORF">ACEZDJ_07600</name>
</gene>
<comment type="caution">
    <text evidence="6">The sequence shown here is derived from an EMBL/GenBank/DDBJ whole genome shotgun (WGS) entry which is preliminary data.</text>
</comment>
<dbReference type="Gene3D" id="1.10.260.40">
    <property type="entry name" value="lambda repressor-like DNA-binding domains"/>
    <property type="match status" value="1"/>
</dbReference>
<dbReference type="PANTHER" id="PTHR30146">
    <property type="entry name" value="LACI-RELATED TRANSCRIPTIONAL REPRESSOR"/>
    <property type="match status" value="1"/>
</dbReference>
<dbReference type="InterPro" id="IPR028082">
    <property type="entry name" value="Peripla_BP_I"/>
</dbReference>
<evidence type="ECO:0000256" key="3">
    <source>
        <dbReference type="ARBA" id="ARBA00023163"/>
    </source>
</evidence>
<evidence type="ECO:0000259" key="5">
    <source>
        <dbReference type="PROSITE" id="PS50943"/>
    </source>
</evidence>
<dbReference type="PROSITE" id="PS00356">
    <property type="entry name" value="HTH_LACI_1"/>
    <property type="match status" value="1"/>
</dbReference>
<keyword evidence="1" id="KW-0805">Transcription regulation</keyword>
<evidence type="ECO:0000313" key="6">
    <source>
        <dbReference type="EMBL" id="MFC1401149.1"/>
    </source>
</evidence>
<dbReference type="SUPFAM" id="SSF47413">
    <property type="entry name" value="lambda repressor-like DNA-binding domains"/>
    <property type="match status" value="1"/>
</dbReference>
<dbReference type="InterPro" id="IPR001387">
    <property type="entry name" value="Cro/C1-type_HTH"/>
</dbReference>
<evidence type="ECO:0000313" key="7">
    <source>
        <dbReference type="Proteomes" id="UP001592528"/>
    </source>
</evidence>
<evidence type="ECO:0000259" key="4">
    <source>
        <dbReference type="PROSITE" id="PS50932"/>
    </source>
</evidence>
<evidence type="ECO:0000256" key="1">
    <source>
        <dbReference type="ARBA" id="ARBA00023015"/>
    </source>
</evidence>
<reference evidence="6 7" key="1">
    <citation type="submission" date="2024-09" db="EMBL/GenBank/DDBJ databases">
        <authorList>
            <person name="Lee S.D."/>
        </authorList>
    </citation>
    <scope>NUCLEOTIDE SEQUENCE [LARGE SCALE GENOMIC DNA]</scope>
    <source>
        <strain evidence="6 7">N1-5</strain>
    </source>
</reference>
<dbReference type="Pfam" id="PF13377">
    <property type="entry name" value="Peripla_BP_3"/>
    <property type="match status" value="1"/>
</dbReference>
<dbReference type="GO" id="GO:0003677">
    <property type="term" value="F:DNA binding"/>
    <property type="evidence" value="ECO:0007669"/>
    <property type="project" value="UniProtKB-KW"/>
</dbReference>
<dbReference type="InterPro" id="IPR000843">
    <property type="entry name" value="HTH_LacI"/>
</dbReference>
<keyword evidence="7" id="KW-1185">Reference proteome</keyword>
<dbReference type="CDD" id="cd06267">
    <property type="entry name" value="PBP1_LacI_sugar_binding-like"/>
    <property type="match status" value="1"/>
</dbReference>
<proteinExistence type="predicted"/>
<dbReference type="SUPFAM" id="SSF53822">
    <property type="entry name" value="Periplasmic binding protein-like I"/>
    <property type="match status" value="1"/>
</dbReference>
<keyword evidence="2 6" id="KW-0238">DNA-binding</keyword>
<sequence length="366" mass="38569">MGEPTLHDVAARAGVSIKTVSNVLRGVTGKVSAETSARVLQVIEEIGYRPNLSARRLRSGRSNVVALAVPDLRNPYFAEVATAMISAARQAGYTLLIEETGGNAGDELNAAEGLRDPLIEGVIMAPLALDPRQLDRRGRTVPLVLLGEHDYDGDCDHVMFDNLTASQRMTAHLIEQGYRRIAVIGRQDAPPQAAAMAAMRFNGYRRALTEAGLAYDQRLAPVIATTAYGKAAGAEAAEQIFARGLKPDALYCFADVLAIGALRAAHCRGLHAPEDFGLAGFDGIEEGRFTIPTLTTIAPDYADMAALAVNALIERMESTVPIGHRDILCRYELEVRESTQPGLRAGAAGAPGAGAVSAGAVGAAAG</sequence>
<dbReference type="Proteomes" id="UP001592528">
    <property type="component" value="Unassembled WGS sequence"/>
</dbReference>
<dbReference type="SMART" id="SM00354">
    <property type="entry name" value="HTH_LACI"/>
    <property type="match status" value="1"/>
</dbReference>
<organism evidence="6 7">
    <name type="scientific">Streptacidiphilus cavernicola</name>
    <dbReference type="NCBI Taxonomy" id="3342716"/>
    <lineage>
        <taxon>Bacteria</taxon>
        <taxon>Bacillati</taxon>
        <taxon>Actinomycetota</taxon>
        <taxon>Actinomycetes</taxon>
        <taxon>Kitasatosporales</taxon>
        <taxon>Streptomycetaceae</taxon>
        <taxon>Streptacidiphilus</taxon>
    </lineage>
</organism>
<feature type="domain" description="HTH lacI-type" evidence="4">
    <location>
        <begin position="4"/>
        <end position="59"/>
    </location>
</feature>
<dbReference type="PANTHER" id="PTHR30146:SF153">
    <property type="entry name" value="LACTOSE OPERON REPRESSOR"/>
    <property type="match status" value="1"/>
</dbReference>
<feature type="domain" description="HTH cro/C1-type" evidence="5">
    <location>
        <begin position="5"/>
        <end position="46"/>
    </location>
</feature>
<dbReference type="PROSITE" id="PS50932">
    <property type="entry name" value="HTH_LACI_2"/>
    <property type="match status" value="1"/>
</dbReference>
<dbReference type="RefSeq" id="WP_063757547.1">
    <property type="nucleotide sequence ID" value="NZ_JBHEZZ010000003.1"/>
</dbReference>
<dbReference type="CDD" id="cd01392">
    <property type="entry name" value="HTH_LacI"/>
    <property type="match status" value="1"/>
</dbReference>
<dbReference type="EMBL" id="JBHEZZ010000003">
    <property type="protein sequence ID" value="MFC1401149.1"/>
    <property type="molecule type" value="Genomic_DNA"/>
</dbReference>
<keyword evidence="3" id="KW-0804">Transcription</keyword>
<accession>A0ABV6UI76</accession>
<dbReference type="Gene3D" id="3.40.50.2300">
    <property type="match status" value="2"/>
</dbReference>